<gene>
    <name evidence="1" type="ORF">KCV87_00935</name>
</gene>
<evidence type="ECO:0000313" key="1">
    <source>
        <dbReference type="EMBL" id="QUF04742.1"/>
    </source>
</evidence>
<reference evidence="1" key="1">
    <citation type="submission" date="2021-04" db="EMBL/GenBank/DDBJ databases">
        <title>Genomic sequence of Actinosynnema pretiosum subsp. pretiosum ATCC 31280 (C-14919).</title>
        <authorList>
            <person name="Bai L."/>
            <person name="Wang X."/>
            <person name="Xiao Y."/>
        </authorList>
    </citation>
    <scope>NUCLEOTIDE SEQUENCE</scope>
    <source>
        <strain evidence="1">ATCC 31280</strain>
    </source>
</reference>
<dbReference type="EMBL" id="CP073249">
    <property type="protein sequence ID" value="QUF04742.1"/>
    <property type="molecule type" value="Genomic_DNA"/>
</dbReference>
<sequence length="385" mass="41935">MSAHPDRETDMTTPHLAHDHLLRPLRENGQWHRALDHAMTLLDQPGHDFHVIGETLLAAGRPRSAKRYGAELPRIKSRAEPDGGFFREISTSFAGKRKTLSWQPRRLSPDTLLAVCRAQEALGRLDEIAHRSPTASGWGLAVRLREARQLAHLAGVHASLRETWQTHLPGNMPRIATEPVLNAHLDAVLNGHTQQKTNPSEIGGPHVVSATLWHLGMLGAQTHAAFSGLPALLVGVGALRDTWLPLVNAITTHPDDYLTVLRATLETGSAEPMVAHFAHSVIDACREEAILIDRLTTLRTQLFTAVAPGRLGRILQIAVSLATAPVLNNLRIVQQYGITPKAATGITTTLVEQGLLVPHPRCTRSAVFCNPQALYLHSGLPTNPA</sequence>
<protein>
    <submittedName>
        <fullName evidence="1">Uncharacterized protein</fullName>
    </submittedName>
</protein>
<organism evidence="1 2">
    <name type="scientific">Actinosynnema pretiosum subsp. pretiosum</name>
    <dbReference type="NCBI Taxonomy" id="103721"/>
    <lineage>
        <taxon>Bacteria</taxon>
        <taxon>Bacillati</taxon>
        <taxon>Actinomycetota</taxon>
        <taxon>Actinomycetes</taxon>
        <taxon>Pseudonocardiales</taxon>
        <taxon>Pseudonocardiaceae</taxon>
        <taxon>Actinosynnema</taxon>
    </lineage>
</organism>
<accession>A0AA45R4B3</accession>
<dbReference type="Proteomes" id="UP000677152">
    <property type="component" value="Chromosome"/>
</dbReference>
<proteinExistence type="predicted"/>
<evidence type="ECO:0000313" key="2">
    <source>
        <dbReference type="Proteomes" id="UP000677152"/>
    </source>
</evidence>
<name>A0AA45R4B3_9PSEU</name>
<dbReference type="AlphaFoldDB" id="A0AA45R4B3"/>